<proteinExistence type="predicted"/>
<dbReference type="PROSITE" id="PS51257">
    <property type="entry name" value="PROKAR_LIPOPROTEIN"/>
    <property type="match status" value="1"/>
</dbReference>
<dbReference type="SMART" id="SM00710">
    <property type="entry name" value="PbH1"/>
    <property type="match status" value="7"/>
</dbReference>
<evidence type="ECO:0000256" key="3">
    <source>
        <dbReference type="SAM" id="SignalP"/>
    </source>
</evidence>
<dbReference type="RefSeq" id="WP_253767796.1">
    <property type="nucleotide sequence ID" value="NZ_JAMTCK010000002.1"/>
</dbReference>
<dbReference type="PANTHER" id="PTHR22990:SF15">
    <property type="entry name" value="F-BOX ONLY PROTEIN 10"/>
    <property type="match status" value="1"/>
</dbReference>
<dbReference type="InterPro" id="IPR051550">
    <property type="entry name" value="SCF-Subunits/Alg-Epimerases"/>
</dbReference>
<dbReference type="InterPro" id="IPR039448">
    <property type="entry name" value="Beta_helix"/>
</dbReference>
<dbReference type="SUPFAM" id="SSF51126">
    <property type="entry name" value="Pectin lyase-like"/>
    <property type="match status" value="1"/>
</dbReference>
<dbReference type="PANTHER" id="PTHR22990">
    <property type="entry name" value="F-BOX ONLY PROTEIN"/>
    <property type="match status" value="1"/>
</dbReference>
<keyword evidence="3" id="KW-0732">Signal</keyword>
<dbReference type="Pfam" id="PF13229">
    <property type="entry name" value="Beta_helix"/>
    <property type="match status" value="1"/>
</dbReference>
<dbReference type="EMBL" id="JAMTCK010000002">
    <property type="protein sequence ID" value="MCP2164309.1"/>
    <property type="molecule type" value="Genomic_DNA"/>
</dbReference>
<keyword evidence="1" id="KW-0677">Repeat</keyword>
<sequence length="434" mass="43771">MRQTAAVAAASLLAGLLAGCGPSDAQAVRPDVAGPATIRVPEQAPTIQAAVDAARSGDLVLVAPGVYHETVQIRTPDVVLRGTQRAGVVIDGEVRRANGVVVTAPGVAVENLTVRNNTLNGVLVTGLSDQSGGVARGSAGYQRLDPASHPPLQGFRVSYVTASNNGLYGIYAFDAQHGVIEHSYASGSADSGIYVGQCKPCDILVRDNVAERNAVGYEGTNASGSMYVVGNRFSGNRVGLTSNSDYQEAFVPQEDAVIVGNLVAGNGEPTSPAQADGAFGLGVGLAGSARNLVARNRITANPVVGLVIGSAEDLAPVDNRVQGNVITGAATAVAYTASSRAPGSGNCLRDNTVEPAAPELSGACLSGPGAPFTQPTAPPGVPFTQVPAPPAQPELPDAASAPAQPAHGLPGTPDLDAVPVPANDLLVDRAAVRP</sequence>
<feature type="chain" id="PRO_5042182200" evidence="3">
    <location>
        <begin position="26"/>
        <end position="434"/>
    </location>
</feature>
<dbReference type="InterPro" id="IPR006626">
    <property type="entry name" value="PbH1"/>
</dbReference>
<feature type="domain" description="Right handed beta helix" evidence="4">
    <location>
        <begin position="155"/>
        <end position="324"/>
    </location>
</feature>
<evidence type="ECO:0000259" key="4">
    <source>
        <dbReference type="Pfam" id="PF13229"/>
    </source>
</evidence>
<name>A0AAE3GC07_9PSEU</name>
<dbReference type="InterPro" id="IPR011050">
    <property type="entry name" value="Pectin_lyase_fold/virulence"/>
</dbReference>
<accession>A0AAE3GC07</accession>
<evidence type="ECO:0000256" key="2">
    <source>
        <dbReference type="SAM" id="MobiDB-lite"/>
    </source>
</evidence>
<feature type="compositionally biased region" description="Pro residues" evidence="2">
    <location>
        <begin position="376"/>
        <end position="393"/>
    </location>
</feature>
<feature type="region of interest" description="Disordered" evidence="2">
    <location>
        <begin position="366"/>
        <end position="434"/>
    </location>
</feature>
<evidence type="ECO:0000256" key="1">
    <source>
        <dbReference type="ARBA" id="ARBA00022737"/>
    </source>
</evidence>
<evidence type="ECO:0000313" key="6">
    <source>
        <dbReference type="Proteomes" id="UP001206128"/>
    </source>
</evidence>
<dbReference type="AlphaFoldDB" id="A0AAE3GC07"/>
<keyword evidence="6" id="KW-1185">Reference proteome</keyword>
<dbReference type="Gene3D" id="2.160.20.10">
    <property type="entry name" value="Single-stranded right-handed beta-helix, Pectin lyase-like"/>
    <property type="match status" value="1"/>
</dbReference>
<evidence type="ECO:0000313" key="5">
    <source>
        <dbReference type="EMBL" id="MCP2164309.1"/>
    </source>
</evidence>
<dbReference type="InterPro" id="IPR012334">
    <property type="entry name" value="Pectin_lyas_fold"/>
</dbReference>
<gene>
    <name evidence="5" type="ORF">LX83_001149</name>
</gene>
<protein>
    <submittedName>
        <fullName evidence="5">Nitrous oxidase accessory protein NosD, contains tandem CASH domains</fullName>
    </submittedName>
</protein>
<comment type="caution">
    <text evidence="5">The sequence shown here is derived from an EMBL/GenBank/DDBJ whole genome shotgun (WGS) entry which is preliminary data.</text>
</comment>
<reference evidence="5" key="1">
    <citation type="submission" date="2022-06" db="EMBL/GenBank/DDBJ databases">
        <title>Genomic Encyclopedia of Archaeal and Bacterial Type Strains, Phase II (KMG-II): from individual species to whole genera.</title>
        <authorList>
            <person name="Goeker M."/>
        </authorList>
    </citation>
    <scope>NUCLEOTIDE SEQUENCE</scope>
    <source>
        <strain evidence="5">DSM 43935</strain>
    </source>
</reference>
<organism evidence="5 6">
    <name type="scientific">Goodfellowiella coeruleoviolacea</name>
    <dbReference type="NCBI Taxonomy" id="334858"/>
    <lineage>
        <taxon>Bacteria</taxon>
        <taxon>Bacillati</taxon>
        <taxon>Actinomycetota</taxon>
        <taxon>Actinomycetes</taxon>
        <taxon>Pseudonocardiales</taxon>
        <taxon>Pseudonocardiaceae</taxon>
        <taxon>Goodfellowiella</taxon>
    </lineage>
</organism>
<feature type="signal peptide" evidence="3">
    <location>
        <begin position="1"/>
        <end position="25"/>
    </location>
</feature>
<dbReference type="Proteomes" id="UP001206128">
    <property type="component" value="Unassembled WGS sequence"/>
</dbReference>